<name>H2ZGY9_CIOSA</name>
<dbReference type="GO" id="GO:0033179">
    <property type="term" value="C:proton-transporting V-type ATPase, V0 domain"/>
    <property type="evidence" value="ECO:0007669"/>
    <property type="project" value="InterPro"/>
</dbReference>
<dbReference type="HOGENOM" id="CLU_005230_0_0_1"/>
<reference evidence="10" key="1">
    <citation type="submission" date="2003-08" db="EMBL/GenBank/DDBJ databases">
        <authorList>
            <person name="Birren B."/>
            <person name="Nusbaum C."/>
            <person name="Abebe A."/>
            <person name="Abouelleil A."/>
            <person name="Adekoya E."/>
            <person name="Ait-zahra M."/>
            <person name="Allen N."/>
            <person name="Allen T."/>
            <person name="An P."/>
            <person name="Anderson M."/>
            <person name="Anderson S."/>
            <person name="Arachchi H."/>
            <person name="Armbruster J."/>
            <person name="Bachantsang P."/>
            <person name="Baldwin J."/>
            <person name="Barry A."/>
            <person name="Bayul T."/>
            <person name="Blitshsteyn B."/>
            <person name="Bloom T."/>
            <person name="Blye J."/>
            <person name="Boguslavskiy L."/>
            <person name="Borowsky M."/>
            <person name="Boukhgalter B."/>
            <person name="Brunache A."/>
            <person name="Butler J."/>
            <person name="Calixte N."/>
            <person name="Calvo S."/>
            <person name="Camarata J."/>
            <person name="Campo K."/>
            <person name="Chang J."/>
            <person name="Cheshatsang Y."/>
            <person name="Citroen M."/>
            <person name="Collymore A."/>
            <person name="Considine T."/>
            <person name="Cook A."/>
            <person name="Cooke P."/>
            <person name="Corum B."/>
            <person name="Cuomo C."/>
            <person name="David R."/>
            <person name="Dawoe T."/>
            <person name="Degray S."/>
            <person name="Dodge S."/>
            <person name="Dooley K."/>
            <person name="Dorje P."/>
            <person name="Dorjee K."/>
            <person name="Dorris L."/>
            <person name="Duffey N."/>
            <person name="Dupes A."/>
            <person name="Elkins T."/>
            <person name="Engels R."/>
            <person name="Erickson J."/>
            <person name="Farina A."/>
            <person name="Faro S."/>
            <person name="Ferreira P."/>
            <person name="Fischer H."/>
            <person name="Fitzgerald M."/>
            <person name="Foley K."/>
            <person name="Gage D."/>
            <person name="Galagan J."/>
            <person name="Gearin G."/>
            <person name="Gnerre S."/>
            <person name="Gnirke A."/>
            <person name="Goyette A."/>
            <person name="Graham J."/>
            <person name="Grandbois E."/>
            <person name="Gyaltsen K."/>
            <person name="Hafez N."/>
            <person name="Hagopian D."/>
            <person name="Hagos B."/>
            <person name="Hall J."/>
            <person name="Hatcher B."/>
            <person name="Heller A."/>
            <person name="Higgins H."/>
            <person name="Honan T."/>
            <person name="Horn A."/>
            <person name="Houde N."/>
            <person name="Hughes L."/>
            <person name="Hulme W."/>
            <person name="Husby E."/>
            <person name="Iliev I."/>
            <person name="Jaffe D."/>
            <person name="Jones C."/>
            <person name="Kamal M."/>
            <person name="Kamat A."/>
            <person name="Kamvysselis M."/>
            <person name="Karlsson E."/>
            <person name="Kells C."/>
            <person name="Kieu A."/>
            <person name="Kisner P."/>
            <person name="Kodira C."/>
            <person name="Kulbokas E."/>
            <person name="Labutti K."/>
            <person name="Lama D."/>
            <person name="Landers T."/>
            <person name="Leger J."/>
            <person name="Levine S."/>
            <person name="Lewis D."/>
            <person name="Lewis T."/>
            <person name="Lindblad-toh K."/>
            <person name="Liu X."/>
            <person name="Lokyitsang T."/>
            <person name="Lokyitsang Y."/>
            <person name="Lucien O."/>
            <person name="Lui A."/>
            <person name="Ma L.J."/>
            <person name="Mabbitt R."/>
            <person name="Macdonald J."/>
            <person name="Maclean C."/>
            <person name="Major J."/>
            <person name="Manning J."/>
            <person name="Marabella R."/>
            <person name="Maru K."/>
            <person name="Matthews C."/>
            <person name="Mauceli E."/>
            <person name="Mccarthy M."/>
            <person name="Mcdonough S."/>
            <person name="Mcghee T."/>
            <person name="Meldrim J."/>
            <person name="Meneus L."/>
            <person name="Mesirov J."/>
            <person name="Mihalev A."/>
            <person name="Mihova T."/>
            <person name="Mikkelsen T."/>
            <person name="Mlenga V."/>
            <person name="Moru K."/>
            <person name="Mozes J."/>
            <person name="Mulrain L."/>
            <person name="Munson G."/>
            <person name="Naylor J."/>
            <person name="Newes C."/>
            <person name="Nguyen C."/>
            <person name="Nguyen N."/>
            <person name="Nguyen T."/>
            <person name="Nicol R."/>
            <person name="Nielsen C."/>
            <person name="Nizzari M."/>
            <person name="Norbu C."/>
            <person name="Norbu N."/>
            <person name="O'donnell P."/>
            <person name="Okoawo O."/>
            <person name="O'leary S."/>
            <person name="Omotosho B."/>
            <person name="O'neill K."/>
            <person name="Osman S."/>
            <person name="Parker S."/>
            <person name="Perrin D."/>
            <person name="Phunkhang P."/>
            <person name="Piqani B."/>
            <person name="Purcell S."/>
            <person name="Rachupka T."/>
            <person name="Ramasamy U."/>
            <person name="Rameau R."/>
            <person name="Ray V."/>
            <person name="Raymond C."/>
            <person name="Retta R."/>
            <person name="Richardson S."/>
            <person name="Rise C."/>
            <person name="Rodriguez J."/>
            <person name="Rogers J."/>
            <person name="Rogov P."/>
            <person name="Rutman M."/>
            <person name="Schupbach R."/>
            <person name="Seaman C."/>
            <person name="Settipalli S."/>
            <person name="Sharpe T."/>
            <person name="Sheridan J."/>
            <person name="Sherpa N."/>
            <person name="Shi J."/>
            <person name="Smirnov S."/>
            <person name="Smith C."/>
            <person name="Sougnez C."/>
            <person name="Spencer B."/>
            <person name="Stalker J."/>
            <person name="Stange-thomann N."/>
            <person name="Stavropoulos S."/>
            <person name="Stetson K."/>
            <person name="Stone C."/>
            <person name="Stone S."/>
            <person name="Stubbs M."/>
            <person name="Talamas J."/>
            <person name="Tchuinga P."/>
            <person name="Tenzing P."/>
            <person name="Tesfaye S."/>
            <person name="Theodore J."/>
            <person name="Thoulutsang Y."/>
            <person name="Topham K."/>
            <person name="Towey S."/>
            <person name="Tsamla T."/>
            <person name="Tsomo N."/>
            <person name="Vallee D."/>
            <person name="Vassiliev H."/>
            <person name="Venkataraman V."/>
            <person name="Vinson J."/>
            <person name="Vo A."/>
            <person name="Wade C."/>
            <person name="Wang S."/>
            <person name="Wangchuk T."/>
            <person name="Wangdi T."/>
            <person name="Whittaker C."/>
            <person name="Wilkinson J."/>
            <person name="Wu Y."/>
            <person name="Wyman D."/>
            <person name="Yadav S."/>
            <person name="Yang S."/>
            <person name="Yang X."/>
            <person name="Yeager S."/>
            <person name="Yee E."/>
            <person name="Young G."/>
            <person name="Zainoun J."/>
            <person name="Zembeck L."/>
            <person name="Zimmer A."/>
            <person name="Zody M."/>
            <person name="Lander E."/>
        </authorList>
    </citation>
    <scope>NUCLEOTIDE SEQUENCE [LARGE SCALE GENOMIC DNA]</scope>
</reference>
<comment type="subcellular location">
    <subcellularLocation>
        <location evidence="1">Membrane</location>
        <topology evidence="1">Multi-pass membrane protein</topology>
    </subcellularLocation>
</comment>
<evidence type="ECO:0000256" key="8">
    <source>
        <dbReference type="RuleBase" id="RU361189"/>
    </source>
</evidence>
<evidence type="ECO:0000313" key="10">
    <source>
        <dbReference type="Proteomes" id="UP000007875"/>
    </source>
</evidence>
<keyword evidence="6 8" id="KW-0406">Ion transport</keyword>
<evidence type="ECO:0000256" key="3">
    <source>
        <dbReference type="ARBA" id="ARBA00022448"/>
    </source>
</evidence>
<dbReference type="GO" id="GO:0005886">
    <property type="term" value="C:plasma membrane"/>
    <property type="evidence" value="ECO:0007669"/>
    <property type="project" value="TreeGrafter"/>
</dbReference>
<evidence type="ECO:0000313" key="9">
    <source>
        <dbReference type="Ensembl" id="ENSCSAVP00000016855.1"/>
    </source>
</evidence>
<dbReference type="GO" id="GO:0051117">
    <property type="term" value="F:ATPase binding"/>
    <property type="evidence" value="ECO:0007669"/>
    <property type="project" value="TreeGrafter"/>
</dbReference>
<dbReference type="Ensembl" id="ENSCSAVT00000017037.1">
    <property type="protein sequence ID" value="ENSCSAVP00000016855.1"/>
    <property type="gene ID" value="ENSCSAVG00000009909.1"/>
</dbReference>
<evidence type="ECO:0000256" key="5">
    <source>
        <dbReference type="ARBA" id="ARBA00022989"/>
    </source>
</evidence>
<dbReference type="GO" id="GO:0016471">
    <property type="term" value="C:vacuolar proton-transporting V-type ATPase complex"/>
    <property type="evidence" value="ECO:0007669"/>
    <property type="project" value="TreeGrafter"/>
</dbReference>
<keyword evidence="5 8" id="KW-1133">Transmembrane helix</keyword>
<keyword evidence="7 8" id="KW-0472">Membrane</keyword>
<evidence type="ECO:0000256" key="2">
    <source>
        <dbReference type="ARBA" id="ARBA00009904"/>
    </source>
</evidence>
<dbReference type="AlphaFoldDB" id="H2ZGY9"/>
<dbReference type="Pfam" id="PF01496">
    <property type="entry name" value="V_ATPase_I"/>
    <property type="match status" value="2"/>
</dbReference>
<feature type="transmembrane region" description="Helical" evidence="8">
    <location>
        <begin position="429"/>
        <end position="454"/>
    </location>
</feature>
<evidence type="ECO:0000256" key="6">
    <source>
        <dbReference type="ARBA" id="ARBA00023065"/>
    </source>
</evidence>
<dbReference type="GeneTree" id="ENSGT00950000182881"/>
<comment type="similarity">
    <text evidence="2 8">Belongs to the V-ATPase 116 kDa subunit family.</text>
</comment>
<reference evidence="9" key="3">
    <citation type="submission" date="2025-09" db="UniProtKB">
        <authorList>
            <consortium name="Ensembl"/>
        </authorList>
    </citation>
    <scope>IDENTIFICATION</scope>
</reference>
<reference evidence="9" key="2">
    <citation type="submission" date="2025-08" db="UniProtKB">
        <authorList>
            <consortium name="Ensembl"/>
        </authorList>
    </citation>
    <scope>IDENTIFICATION</scope>
</reference>
<evidence type="ECO:0000256" key="7">
    <source>
        <dbReference type="ARBA" id="ARBA00023136"/>
    </source>
</evidence>
<feature type="transmembrane region" description="Helical" evidence="8">
    <location>
        <begin position="238"/>
        <end position="262"/>
    </location>
</feature>
<feature type="transmembrane region" description="Helical" evidence="8">
    <location>
        <begin position="283"/>
        <end position="302"/>
    </location>
</feature>
<organism evidence="9 10">
    <name type="scientific">Ciona savignyi</name>
    <name type="common">Pacific transparent sea squirt</name>
    <dbReference type="NCBI Taxonomy" id="51511"/>
    <lineage>
        <taxon>Eukaryota</taxon>
        <taxon>Metazoa</taxon>
        <taxon>Chordata</taxon>
        <taxon>Tunicata</taxon>
        <taxon>Ascidiacea</taxon>
        <taxon>Phlebobranchia</taxon>
        <taxon>Cionidae</taxon>
        <taxon>Ciona</taxon>
    </lineage>
</organism>
<dbReference type="GO" id="GO:0046961">
    <property type="term" value="F:proton-transporting ATPase activity, rotational mechanism"/>
    <property type="evidence" value="ECO:0007669"/>
    <property type="project" value="InterPro"/>
</dbReference>
<dbReference type="GO" id="GO:0007035">
    <property type="term" value="P:vacuolar acidification"/>
    <property type="evidence" value="ECO:0007669"/>
    <property type="project" value="TreeGrafter"/>
</dbReference>
<dbReference type="InterPro" id="IPR002490">
    <property type="entry name" value="V-ATPase_116kDa_su"/>
</dbReference>
<dbReference type="PANTHER" id="PTHR11629:SF63">
    <property type="entry name" value="V-TYPE PROTON ATPASE SUBUNIT A"/>
    <property type="match status" value="1"/>
</dbReference>
<feature type="transmembrane region" description="Helical" evidence="8">
    <location>
        <begin position="308"/>
        <end position="333"/>
    </location>
</feature>
<keyword evidence="8" id="KW-0375">Hydrogen ion transport</keyword>
<evidence type="ECO:0000256" key="4">
    <source>
        <dbReference type="ARBA" id="ARBA00022692"/>
    </source>
</evidence>
<proteinExistence type="inferred from homology"/>
<accession>H2ZGY9</accession>
<sequence length="498" mass="57142">YLVRFRFVAGVILREKVPAFERVLWRACRGNVFLRHAEIETTFEDPFTGDTVNKCVFIIFFQGDQLKTRVKKICEGFRATLYPCPETPQERREIALGVMTRIEDLQTVLNQTEDHRKLVLSQVAVDIRVWFIKVRKIKAIYHTLNLFNVNIAEKCLIAECWCPVVDIDRIQLALRRGTELSGSSVPSIMQQMQTKENPPTYNQTDKFTSGFQAIIDAFGVSNYREVNPAPFTIITFPFLFAVMFGDMGHGLLMFLFALYLVLSERKFLAKKPENEIFEMMFDGRYLILLMGIFSIAKHTLLYTHQYEVQMTIVFIALLCVPWMLITKPVILYLRNKSKMKQVDSLESTFGDGFGTTRYAGVRVPVDETSDDFDMSEVIIYQAIHTIEFCLSCISHTASYLRLWALSLAHSELSEVLWTMVMHSGLSIKGIAGAFMSFIIFWGFAGLTVSILLIMEGLSAFLHALRLHWVEFQSKFYKGEGYLFTPFSFGLIVEGKVDE</sequence>
<keyword evidence="4 8" id="KW-0812">Transmembrane</keyword>
<dbReference type="PANTHER" id="PTHR11629">
    <property type="entry name" value="VACUOLAR PROTON ATPASES"/>
    <property type="match status" value="1"/>
</dbReference>
<keyword evidence="10" id="KW-1185">Reference proteome</keyword>
<keyword evidence="3 8" id="KW-0813">Transport</keyword>
<evidence type="ECO:0000256" key="1">
    <source>
        <dbReference type="ARBA" id="ARBA00004141"/>
    </source>
</evidence>
<protein>
    <recommendedName>
        <fullName evidence="8">V-type proton ATPase subunit a</fullName>
    </recommendedName>
</protein>
<dbReference type="Proteomes" id="UP000007875">
    <property type="component" value="Unassembled WGS sequence"/>
</dbReference>
<comment type="function">
    <text evidence="8">Essential component of the vacuolar proton pump (V-ATPase), a multimeric enzyme that catalyzes the translocation of protons across the membranes. Required for assembly and activity of the V-ATPase.</text>
</comment>